<reference evidence="2 3" key="1">
    <citation type="submission" date="2023-07" db="EMBL/GenBank/DDBJ databases">
        <title>Sequencing the genomes of 1000 actinobacteria strains.</title>
        <authorList>
            <person name="Klenk H.-P."/>
        </authorList>
    </citation>
    <scope>NUCLEOTIDE SEQUENCE [LARGE SCALE GENOMIC DNA]</scope>
    <source>
        <strain evidence="2 3">DSM 44388</strain>
    </source>
</reference>
<dbReference type="InterPro" id="IPR003489">
    <property type="entry name" value="RHF/RaiA"/>
</dbReference>
<evidence type="ECO:0000313" key="2">
    <source>
        <dbReference type="EMBL" id="MDP9831201.1"/>
    </source>
</evidence>
<dbReference type="Gene3D" id="3.30.160.100">
    <property type="entry name" value="Ribosome hibernation promotion factor-like"/>
    <property type="match status" value="1"/>
</dbReference>
<name>A0ABT9PER6_9ACTN</name>
<dbReference type="Pfam" id="PF02482">
    <property type="entry name" value="Ribosomal_S30AE"/>
    <property type="match status" value="1"/>
</dbReference>
<gene>
    <name evidence="2" type="ORF">J2S57_006950</name>
</gene>
<dbReference type="RefSeq" id="WP_307250738.1">
    <property type="nucleotide sequence ID" value="NZ_JAUSQZ010000001.1"/>
</dbReference>
<dbReference type="EMBL" id="JAUSQZ010000001">
    <property type="protein sequence ID" value="MDP9831201.1"/>
    <property type="molecule type" value="Genomic_DNA"/>
</dbReference>
<dbReference type="SUPFAM" id="SSF69754">
    <property type="entry name" value="Ribosome binding protein Y (YfiA homologue)"/>
    <property type="match status" value="1"/>
</dbReference>
<accession>A0ABT9PER6</accession>
<evidence type="ECO:0000256" key="1">
    <source>
        <dbReference type="SAM" id="MobiDB-lite"/>
    </source>
</evidence>
<keyword evidence="3" id="KW-1185">Reference proteome</keyword>
<proteinExistence type="predicted"/>
<sequence>MQVQVQTDKHIRTETDWIEDQLTDSLARFAEQLVRVDVHLSDENGDKPGTDDIRCGLDARLAGVKDLVVTHSAGNVHDAFHGALGKLTKSLESSTAKLSTRRGRDSIRTAEPTELPEDIIS</sequence>
<dbReference type="InterPro" id="IPR036567">
    <property type="entry name" value="RHF-like"/>
</dbReference>
<comment type="caution">
    <text evidence="2">The sequence shown here is derived from an EMBL/GenBank/DDBJ whole genome shotgun (WGS) entry which is preliminary data.</text>
</comment>
<feature type="region of interest" description="Disordered" evidence="1">
    <location>
        <begin position="94"/>
        <end position="121"/>
    </location>
</feature>
<evidence type="ECO:0000313" key="3">
    <source>
        <dbReference type="Proteomes" id="UP001235712"/>
    </source>
</evidence>
<organism evidence="2 3">
    <name type="scientific">Kineosporia succinea</name>
    <dbReference type="NCBI Taxonomy" id="84632"/>
    <lineage>
        <taxon>Bacteria</taxon>
        <taxon>Bacillati</taxon>
        <taxon>Actinomycetota</taxon>
        <taxon>Actinomycetes</taxon>
        <taxon>Kineosporiales</taxon>
        <taxon>Kineosporiaceae</taxon>
        <taxon>Kineosporia</taxon>
    </lineage>
</organism>
<protein>
    <submittedName>
        <fullName evidence="2">Ribosome-associated translation inhibitor RaiA</fullName>
    </submittedName>
</protein>
<dbReference type="Proteomes" id="UP001235712">
    <property type="component" value="Unassembled WGS sequence"/>
</dbReference>